<feature type="region of interest" description="Disordered" evidence="1">
    <location>
        <begin position="325"/>
        <end position="354"/>
    </location>
</feature>
<reference evidence="2 3" key="1">
    <citation type="submission" date="2017-11" db="EMBL/GenBank/DDBJ databases">
        <title>Genome sequencing of a diverse group of Pseudomonas species.</title>
        <authorList>
            <person name="Loper J."/>
        </authorList>
    </citation>
    <scope>NUCLEOTIDE SEQUENCE [LARGE SCALE GENOMIC DNA]</scope>
    <source>
        <strain evidence="2 3">LMG 25716</strain>
    </source>
</reference>
<sequence>MAYFALQDEGINEADYKGKLAQFVHVNKALVSILAIPSILFRQRNGDVISGDDDLSSAVKELASVWVKDALPNILSTLGVFDREVLATHAVKAKNTVIKENLDSLMVGVNAAEDYLNGSIETKVKNWTLMNNLCCSAIDKGTYQEILRCAHVLGLPPGCVIQEAARVASACLDDTGEYLVGEAAKRRLDDLKQAPERNPEITDMDYLSVCEVKTAALYDQKCAFLKKEVLEQVKAVEASEARHDFIVGKVNREIDALIERIRDPSIVTFDRPAFTAEQYGDGMGVRKDTFINGRVYPCCGKEGMKGIEYNIVELRSMPAVGKYLGLDRNPESQAASSSSKLTQSDKGPSSVLKE</sequence>
<dbReference type="Proteomes" id="UP000232455">
    <property type="component" value="Unassembled WGS sequence"/>
</dbReference>
<evidence type="ECO:0000313" key="3">
    <source>
        <dbReference type="Proteomes" id="UP000232455"/>
    </source>
</evidence>
<evidence type="ECO:0000313" key="2">
    <source>
        <dbReference type="EMBL" id="PKA72515.1"/>
    </source>
</evidence>
<organism evidence="2 3">
    <name type="scientific">Pseudomonas baetica</name>
    <dbReference type="NCBI Taxonomy" id="674054"/>
    <lineage>
        <taxon>Bacteria</taxon>
        <taxon>Pseudomonadati</taxon>
        <taxon>Pseudomonadota</taxon>
        <taxon>Gammaproteobacteria</taxon>
        <taxon>Pseudomonadales</taxon>
        <taxon>Pseudomonadaceae</taxon>
        <taxon>Pseudomonas</taxon>
    </lineage>
</organism>
<comment type="caution">
    <text evidence="2">The sequence shown here is derived from an EMBL/GenBank/DDBJ whole genome shotgun (WGS) entry which is preliminary data.</text>
</comment>
<keyword evidence="3" id="KW-1185">Reference proteome</keyword>
<dbReference type="RefSeq" id="WP_100847933.1">
    <property type="nucleotide sequence ID" value="NZ_PHHE01000001.1"/>
</dbReference>
<evidence type="ECO:0000256" key="1">
    <source>
        <dbReference type="SAM" id="MobiDB-lite"/>
    </source>
</evidence>
<dbReference type="EMBL" id="PHHE01000001">
    <property type="protein sequence ID" value="PKA72515.1"/>
    <property type="molecule type" value="Genomic_DNA"/>
</dbReference>
<feature type="compositionally biased region" description="Polar residues" evidence="1">
    <location>
        <begin position="331"/>
        <end position="347"/>
    </location>
</feature>
<gene>
    <name evidence="2" type="ORF">ATI02_5577</name>
</gene>
<protein>
    <submittedName>
        <fullName evidence="2">Uncharacterized protein</fullName>
    </submittedName>
</protein>
<proteinExistence type="predicted"/>
<name>A0ABX4Q6S7_9PSED</name>
<accession>A0ABX4Q6S7</accession>